<protein>
    <submittedName>
        <fullName evidence="1">Uncharacterized protein</fullName>
    </submittedName>
</protein>
<evidence type="ECO:0000313" key="4">
    <source>
        <dbReference type="Proteomes" id="UP000294641"/>
    </source>
</evidence>
<keyword evidence="4" id="KW-1185">Reference proteome</keyword>
<dbReference type="EMBL" id="UGNP01000001">
    <property type="protein sequence ID" value="STX10961.1"/>
    <property type="molecule type" value="Genomic_DNA"/>
</dbReference>
<dbReference type="Proteomes" id="UP000294641">
    <property type="component" value="Unassembled WGS sequence"/>
</dbReference>
<reference evidence="1 3" key="1">
    <citation type="submission" date="2018-06" db="EMBL/GenBank/DDBJ databases">
        <authorList>
            <consortium name="Pathogen Informatics"/>
            <person name="Doyle S."/>
        </authorList>
    </citation>
    <scope>NUCLEOTIDE SEQUENCE [LARGE SCALE GENOMIC DNA]</scope>
    <source>
        <strain evidence="1 3">NCTC10597</strain>
    </source>
</reference>
<sequence length="36" mass="4396">MLIDWLMCAMIDFKQKVLSKNTKNEILLKTKYFMEK</sequence>
<dbReference type="Proteomes" id="UP000254330">
    <property type="component" value="Unassembled WGS sequence"/>
</dbReference>
<name>A0A8B4QDX5_9BACL</name>
<organism evidence="1 3">
    <name type="scientific">Kurthia zopfii</name>
    <dbReference type="NCBI Taxonomy" id="1650"/>
    <lineage>
        <taxon>Bacteria</taxon>
        <taxon>Bacillati</taxon>
        <taxon>Bacillota</taxon>
        <taxon>Bacilli</taxon>
        <taxon>Bacillales</taxon>
        <taxon>Caryophanaceae</taxon>
        <taxon>Kurthia</taxon>
    </lineage>
</organism>
<accession>A0A8B4QDX5</accession>
<proteinExistence type="predicted"/>
<comment type="caution">
    <text evidence="1">The sequence shown here is derived from an EMBL/GenBank/DDBJ whole genome shotgun (WGS) entry which is preliminary data.</text>
</comment>
<evidence type="ECO:0000313" key="3">
    <source>
        <dbReference type="Proteomes" id="UP000254330"/>
    </source>
</evidence>
<evidence type="ECO:0000313" key="2">
    <source>
        <dbReference type="EMBL" id="TDR42120.1"/>
    </source>
</evidence>
<reference evidence="2 4" key="2">
    <citation type="submission" date="2019-03" db="EMBL/GenBank/DDBJ databases">
        <title>Genomic Encyclopedia of Type Strains, Phase IV (KMG-IV): sequencing the most valuable type-strain genomes for metagenomic binning, comparative biology and taxonomic classification.</title>
        <authorList>
            <person name="Goeker M."/>
        </authorList>
    </citation>
    <scope>NUCLEOTIDE SEQUENCE [LARGE SCALE GENOMIC DNA]</scope>
    <source>
        <strain evidence="2 4">DSM 20580</strain>
    </source>
</reference>
<dbReference type="EMBL" id="SNZG01000004">
    <property type="protein sequence ID" value="TDR42120.1"/>
    <property type="molecule type" value="Genomic_DNA"/>
</dbReference>
<evidence type="ECO:0000313" key="1">
    <source>
        <dbReference type="EMBL" id="STX10961.1"/>
    </source>
</evidence>
<gene>
    <name evidence="2" type="ORF">DFR61_10410</name>
    <name evidence="1" type="ORF">NCTC10597_02753</name>
</gene>
<dbReference type="AlphaFoldDB" id="A0A8B4QDX5"/>